<evidence type="ECO:0000256" key="1">
    <source>
        <dbReference type="SAM" id="MobiDB-lite"/>
    </source>
</evidence>
<evidence type="ECO:0000313" key="2">
    <source>
        <dbReference type="EMBL" id="QLG62381.1"/>
    </source>
</evidence>
<dbReference type="Proteomes" id="UP000509626">
    <property type="component" value="Chromosome"/>
</dbReference>
<sequence length="78" mass="7535">MASRSAPSPTPASAAHPDASPSRRSPAAVAVATAPSRIGPTASQVLGSEDAPSWPGCAAARPAETASARTTAVARAAT</sequence>
<accession>A0A7D5QDU5</accession>
<dbReference type="GeneID" id="56038158"/>
<protein>
    <submittedName>
        <fullName evidence="2">Uncharacterized protein</fullName>
    </submittedName>
</protein>
<dbReference type="KEGG" id="halu:HUG12_11825"/>
<name>A0A7D5QDU5_9EURY</name>
<gene>
    <name evidence="2" type="ORF">HUG12_11825</name>
</gene>
<organism evidence="2 3">
    <name type="scientific">Halorarum salinum</name>
    <dbReference type="NCBI Taxonomy" id="2743089"/>
    <lineage>
        <taxon>Archaea</taxon>
        <taxon>Methanobacteriati</taxon>
        <taxon>Methanobacteriota</taxon>
        <taxon>Stenosarchaea group</taxon>
        <taxon>Halobacteria</taxon>
        <taxon>Halobacteriales</taxon>
        <taxon>Haloferacaceae</taxon>
        <taxon>Halorarum</taxon>
    </lineage>
</organism>
<feature type="compositionally biased region" description="Low complexity" evidence="1">
    <location>
        <begin position="1"/>
        <end position="37"/>
    </location>
</feature>
<dbReference type="RefSeq" id="WP_179268966.1">
    <property type="nucleotide sequence ID" value="NZ_CP058579.1"/>
</dbReference>
<feature type="compositionally biased region" description="Low complexity" evidence="1">
    <location>
        <begin position="58"/>
        <end position="78"/>
    </location>
</feature>
<reference evidence="2 3" key="1">
    <citation type="submission" date="2020-06" db="EMBL/GenBank/DDBJ databases">
        <title>NJ-3-1, isolated from saline soil.</title>
        <authorList>
            <person name="Cui H.L."/>
            <person name="Shi X."/>
        </authorList>
    </citation>
    <scope>NUCLEOTIDE SEQUENCE [LARGE SCALE GENOMIC DNA]</scope>
    <source>
        <strain evidence="2 3">NJ-3-1</strain>
    </source>
</reference>
<dbReference type="AlphaFoldDB" id="A0A7D5QDU5"/>
<feature type="region of interest" description="Disordered" evidence="1">
    <location>
        <begin position="1"/>
        <end position="78"/>
    </location>
</feature>
<evidence type="ECO:0000313" key="3">
    <source>
        <dbReference type="Proteomes" id="UP000509626"/>
    </source>
</evidence>
<proteinExistence type="predicted"/>
<dbReference type="EMBL" id="CP058579">
    <property type="protein sequence ID" value="QLG62381.1"/>
    <property type="molecule type" value="Genomic_DNA"/>
</dbReference>
<keyword evidence="3" id="KW-1185">Reference proteome</keyword>